<dbReference type="EMBL" id="JACIEB010000008">
    <property type="protein sequence ID" value="MBB3983286.1"/>
    <property type="molecule type" value="Genomic_DNA"/>
</dbReference>
<reference evidence="1 2" key="1">
    <citation type="submission" date="2020-08" db="EMBL/GenBank/DDBJ databases">
        <title>Genomic Encyclopedia of Type Strains, Phase IV (KMG-IV): sequencing the most valuable type-strain genomes for metagenomic binning, comparative biology and taxonomic classification.</title>
        <authorList>
            <person name="Goeker M."/>
        </authorList>
    </citation>
    <scope>NUCLEOTIDE SEQUENCE [LARGE SCALE GENOMIC DNA]</scope>
    <source>
        <strain evidence="1 2">DSM 29348</strain>
    </source>
</reference>
<comment type="caution">
    <text evidence="1">The sequence shown here is derived from an EMBL/GenBank/DDBJ whole genome shotgun (WGS) entry which is preliminary data.</text>
</comment>
<name>A0A7W6DHA9_9SPHN</name>
<protein>
    <submittedName>
        <fullName evidence="1">Uncharacterized protein</fullName>
    </submittedName>
</protein>
<evidence type="ECO:0000313" key="2">
    <source>
        <dbReference type="Proteomes" id="UP000552757"/>
    </source>
</evidence>
<evidence type="ECO:0000313" key="1">
    <source>
        <dbReference type="EMBL" id="MBB3983286.1"/>
    </source>
</evidence>
<keyword evidence="2" id="KW-1185">Reference proteome</keyword>
<dbReference type="Proteomes" id="UP000552757">
    <property type="component" value="Unassembled WGS sequence"/>
</dbReference>
<accession>A0A7W6DHA9</accession>
<gene>
    <name evidence="1" type="ORF">GGR44_002974</name>
</gene>
<sequence>MVAHSMTNAKIGRRCMRKSYTLDRFRSIRILFRLLLDRPIVAMQHRFHGDSDPSRGRARDHAES</sequence>
<proteinExistence type="predicted"/>
<dbReference type="AlphaFoldDB" id="A0A7W6DHA9"/>
<organism evidence="1 2">
    <name type="scientific">Sphingobium fontiphilum</name>
    <dbReference type="NCBI Taxonomy" id="944425"/>
    <lineage>
        <taxon>Bacteria</taxon>
        <taxon>Pseudomonadati</taxon>
        <taxon>Pseudomonadota</taxon>
        <taxon>Alphaproteobacteria</taxon>
        <taxon>Sphingomonadales</taxon>
        <taxon>Sphingomonadaceae</taxon>
        <taxon>Sphingobium</taxon>
    </lineage>
</organism>